<proteinExistence type="predicted"/>
<reference evidence="2 3" key="1">
    <citation type="journal article" date="2019" name="Sci. Rep.">
        <title>Orb-weaving spider Araneus ventricosus genome elucidates the spidroin gene catalogue.</title>
        <authorList>
            <person name="Kono N."/>
            <person name="Nakamura H."/>
            <person name="Ohtoshi R."/>
            <person name="Moran D.A.P."/>
            <person name="Shinohara A."/>
            <person name="Yoshida Y."/>
            <person name="Fujiwara M."/>
            <person name="Mori M."/>
            <person name="Tomita M."/>
            <person name="Arakawa K."/>
        </authorList>
    </citation>
    <scope>NUCLEOTIDE SEQUENCE [LARGE SCALE GENOMIC DNA]</scope>
</reference>
<sequence>MVTCLQKCRRNSNCTGLALGPVGNETNEYRRTCHTLWYIDESDCRDDNQCRQLGFQVFHLSRPLTTTTEMASTVSVIEDQSSTMALTTSTTIESSTTTTKFTTSTAEPSTITKESTTTTSEPSTTNMEPSTTTMEPSTTTMESSTTTMESSTTTMEPSTTTSNPSTTTAESTTETTDSTTATTESMTTTTEASTTTTESTTTTAEPSIKTTESSSTTTEPSITTTEITTTTAEPSTTTTESTTTTPEPSGTTTTTEGSECAGGMFDSAAYSKCKDNELELKCGTPLATFVCPNQPRDQHIINGLTADVALFKDSNMKSICKNVFQQSTFELKSKKTPYEPFDGMMGCDTDEIITSIEVCYEKTLKFISVECSKLMYKYKLEDSRDAISNSKQDRKNAVCPEDKTLVTLTLNKEDDGDVDVKIECAKIVTEM</sequence>
<name>A0A4Y2GTX6_ARAVE</name>
<keyword evidence="3" id="KW-1185">Reference proteome</keyword>
<evidence type="ECO:0000256" key="1">
    <source>
        <dbReference type="SAM" id="MobiDB-lite"/>
    </source>
</evidence>
<feature type="compositionally biased region" description="Low complexity" evidence="1">
    <location>
        <begin position="87"/>
        <end position="259"/>
    </location>
</feature>
<dbReference type="OrthoDB" id="10542028at2759"/>
<gene>
    <name evidence="2" type="ORF">AVEN_74540_1</name>
</gene>
<dbReference type="Proteomes" id="UP000499080">
    <property type="component" value="Unassembled WGS sequence"/>
</dbReference>
<evidence type="ECO:0000313" key="3">
    <source>
        <dbReference type="Proteomes" id="UP000499080"/>
    </source>
</evidence>
<dbReference type="SUPFAM" id="SSF57997">
    <property type="entry name" value="Tropomyosin"/>
    <property type="match status" value="1"/>
</dbReference>
<dbReference type="AlphaFoldDB" id="A0A4Y2GTX6"/>
<organism evidence="2 3">
    <name type="scientific">Araneus ventricosus</name>
    <name type="common">Orbweaver spider</name>
    <name type="synonym">Epeira ventricosa</name>
    <dbReference type="NCBI Taxonomy" id="182803"/>
    <lineage>
        <taxon>Eukaryota</taxon>
        <taxon>Metazoa</taxon>
        <taxon>Ecdysozoa</taxon>
        <taxon>Arthropoda</taxon>
        <taxon>Chelicerata</taxon>
        <taxon>Arachnida</taxon>
        <taxon>Araneae</taxon>
        <taxon>Araneomorphae</taxon>
        <taxon>Entelegynae</taxon>
        <taxon>Araneoidea</taxon>
        <taxon>Araneidae</taxon>
        <taxon>Araneus</taxon>
    </lineage>
</organism>
<protein>
    <submittedName>
        <fullName evidence="2">Uncharacterized protein</fullName>
    </submittedName>
</protein>
<dbReference type="EMBL" id="BGPR01001507">
    <property type="protein sequence ID" value="GBM55584.1"/>
    <property type="molecule type" value="Genomic_DNA"/>
</dbReference>
<feature type="region of interest" description="Disordered" evidence="1">
    <location>
        <begin position="83"/>
        <end position="261"/>
    </location>
</feature>
<comment type="caution">
    <text evidence="2">The sequence shown here is derived from an EMBL/GenBank/DDBJ whole genome shotgun (WGS) entry which is preliminary data.</text>
</comment>
<accession>A0A4Y2GTX6</accession>
<evidence type="ECO:0000313" key="2">
    <source>
        <dbReference type="EMBL" id="GBM55584.1"/>
    </source>
</evidence>